<keyword evidence="2" id="KW-1185">Reference proteome</keyword>
<evidence type="ECO:0000313" key="1">
    <source>
        <dbReference type="EMBL" id="GGJ70571.1"/>
    </source>
</evidence>
<dbReference type="Proteomes" id="UP000625682">
    <property type="component" value="Unassembled WGS sequence"/>
</dbReference>
<protein>
    <submittedName>
        <fullName evidence="1">Uncharacterized protein</fullName>
    </submittedName>
</protein>
<proteinExistence type="predicted"/>
<evidence type="ECO:0000313" key="2">
    <source>
        <dbReference type="Proteomes" id="UP000625682"/>
    </source>
</evidence>
<dbReference type="EMBL" id="BMMU01000061">
    <property type="protein sequence ID" value="GGJ70571.1"/>
    <property type="molecule type" value="Genomic_DNA"/>
</dbReference>
<dbReference type="RefSeq" id="WP_189152237.1">
    <property type="nucleotide sequence ID" value="NZ_BAABER010000062.1"/>
</dbReference>
<sequence length="174" mass="19275">MADDTLWVGVLTAATAIFASWVSSMGQARAARVQAELTAQSQRAERRRESQRAAFLDVMESAHRMGALYWKISETAGIATSPARSAALEELRHSLQAEYAVLRRCVRVVDLEGPDEVVVAAEAFKSSTDPPFRAFKQLIDGDRTAPQRFEDAYEPFWNALARFVDVAKTAVRTP</sequence>
<dbReference type="AlphaFoldDB" id="A0A917UNK3"/>
<comment type="caution">
    <text evidence="1">The sequence shown here is derived from an EMBL/GenBank/DDBJ whole genome shotgun (WGS) entry which is preliminary data.</text>
</comment>
<accession>A0A917UNK3</accession>
<reference evidence="1" key="2">
    <citation type="submission" date="2020-09" db="EMBL/GenBank/DDBJ databases">
        <authorList>
            <person name="Sun Q."/>
            <person name="Zhou Y."/>
        </authorList>
    </citation>
    <scope>NUCLEOTIDE SEQUENCE</scope>
    <source>
        <strain evidence="1">CGMCC 4.7272</strain>
    </source>
</reference>
<reference evidence="1" key="1">
    <citation type="journal article" date="2014" name="Int. J. Syst. Evol. Microbiol.">
        <title>Complete genome sequence of Corynebacterium casei LMG S-19264T (=DSM 44701T), isolated from a smear-ripened cheese.</title>
        <authorList>
            <consortium name="US DOE Joint Genome Institute (JGI-PGF)"/>
            <person name="Walter F."/>
            <person name="Albersmeier A."/>
            <person name="Kalinowski J."/>
            <person name="Ruckert C."/>
        </authorList>
    </citation>
    <scope>NUCLEOTIDE SEQUENCE</scope>
    <source>
        <strain evidence="1">CGMCC 4.7272</strain>
    </source>
</reference>
<name>A0A917UNK3_9ACTN</name>
<organism evidence="1 2">
    <name type="scientific">Streptomyces lacrimifluminis</name>
    <dbReference type="NCBI Taxonomy" id="1500077"/>
    <lineage>
        <taxon>Bacteria</taxon>
        <taxon>Bacillati</taxon>
        <taxon>Actinomycetota</taxon>
        <taxon>Actinomycetes</taxon>
        <taxon>Kitasatosporales</taxon>
        <taxon>Streptomycetaceae</taxon>
        <taxon>Streptomyces</taxon>
    </lineage>
</organism>
<gene>
    <name evidence="1" type="ORF">GCM10012282_79280</name>
</gene>